<proteinExistence type="predicted"/>
<dbReference type="InterPro" id="IPR025291">
    <property type="entry name" value="DUF4153"/>
</dbReference>
<feature type="transmembrane region" description="Helical" evidence="2">
    <location>
        <begin position="621"/>
        <end position="639"/>
    </location>
</feature>
<reference evidence="3 4" key="1">
    <citation type="submission" date="2024-03" db="EMBL/GenBank/DDBJ databases">
        <title>Human intestinal bacterial collection.</title>
        <authorList>
            <person name="Pauvert C."/>
            <person name="Hitch T.C.A."/>
            <person name="Clavel T."/>
        </authorList>
    </citation>
    <scope>NUCLEOTIDE SEQUENCE [LARGE SCALE GENOMIC DNA]</scope>
    <source>
        <strain evidence="3 4">CLA-JM-H44</strain>
    </source>
</reference>
<feature type="transmembrane region" description="Helical" evidence="2">
    <location>
        <begin position="523"/>
        <end position="544"/>
    </location>
</feature>
<dbReference type="Proteomes" id="UP001489509">
    <property type="component" value="Unassembled WGS sequence"/>
</dbReference>
<comment type="caution">
    <text evidence="3">The sequence shown here is derived from an EMBL/GenBank/DDBJ whole genome shotgun (WGS) entry which is preliminary data.</text>
</comment>
<feature type="transmembrane region" description="Helical" evidence="2">
    <location>
        <begin position="556"/>
        <end position="578"/>
    </location>
</feature>
<evidence type="ECO:0000256" key="1">
    <source>
        <dbReference type="SAM" id="MobiDB-lite"/>
    </source>
</evidence>
<feature type="transmembrane region" description="Helical" evidence="2">
    <location>
        <begin position="385"/>
        <end position="409"/>
    </location>
</feature>
<gene>
    <name evidence="3" type="ORF">WMO26_03680</name>
</gene>
<name>A0ABV1DY00_9FIRM</name>
<feature type="compositionally biased region" description="Polar residues" evidence="1">
    <location>
        <begin position="178"/>
        <end position="207"/>
    </location>
</feature>
<feature type="transmembrane region" description="Helical" evidence="2">
    <location>
        <begin position="474"/>
        <end position="503"/>
    </location>
</feature>
<sequence length="748" mass="81221">MEQNDRTGQMGCPPQPQKPARPYQPPVEPFYPSYQPGYGQPYGAAPGGFSPPQTAGQQIPPVSCRQGSPAEEGRRVPPAPPLGHPGETNRMPQPPATGQSVPGGQNAPVYPDKTAPLTGNPHPGRTSALEPVPCVGPPPAPQEAGAQGNGAYADPAVQIVYQGPVYAAKTSGEAFQAPSPSQGTAAGQPGISFQNGPQAQFQNTGGPASTYPPRPSKPAGNVPRKATKAYQNMLKTARQPKTLVMLALVLVYGILFSETILRAGLGLSVPLTAAVFCGISVWYCKTTGVELYKPAMVLLLPIGLIAVSFLFIDSGATHFLNMCLLLVLIPIQLTAMNRAHTADLFSLESFKRAFLEVFCRPFSNLDMPLLAFTRKKEPSSGKNKAALCILVGILVALPVGLLFIALFSSADANFSSLFGRTLQFLAQNVGFIVTDVFFGLIIALFCAALFIGLKGRREEETPQREAQGAPIRKGGLPAAAVGSFLTVIVLIHAVFVGVQFQYLFGNGKGLLPNDWTYSQYARWGYWELSLALLIALILVAVVLFTSKRKENGRLPIYVSLSLTALILCDFVILASSIYRMLLYMEMYNLTVTRLLVLWSIVLMGLCMLWLLGRVWFARFKVLRWCAVTVIAMVIVLNAANVDVLVARVNVDRYLAGQTQEIDCRYLSTLSPAAAPQVERLLNTDVKVEARAALRVQSYKLDRKNWRNFAIPDMEARKVMQRNNISSSRYYTGSYSSSQEFHGSGGREI</sequence>
<feature type="transmembrane region" description="Helical" evidence="2">
    <location>
        <begin position="243"/>
        <end position="261"/>
    </location>
</feature>
<keyword evidence="2" id="KW-1133">Transmembrane helix</keyword>
<dbReference type="RefSeq" id="WP_349218213.1">
    <property type="nucleotide sequence ID" value="NZ_JBBMFD010000004.1"/>
</dbReference>
<feature type="region of interest" description="Disordered" evidence="1">
    <location>
        <begin position="172"/>
        <end position="223"/>
    </location>
</feature>
<keyword evidence="2" id="KW-0812">Transmembrane</keyword>
<feature type="compositionally biased region" description="Low complexity" evidence="1">
    <location>
        <begin position="30"/>
        <end position="48"/>
    </location>
</feature>
<keyword evidence="2" id="KW-0472">Membrane</keyword>
<evidence type="ECO:0000313" key="3">
    <source>
        <dbReference type="EMBL" id="MEQ2439925.1"/>
    </source>
</evidence>
<feature type="region of interest" description="Disordered" evidence="1">
    <location>
        <begin position="1"/>
        <end position="149"/>
    </location>
</feature>
<feature type="compositionally biased region" description="Pro residues" evidence="1">
    <location>
        <begin position="13"/>
        <end position="29"/>
    </location>
</feature>
<protein>
    <submittedName>
        <fullName evidence="3">DUF4153 domain-containing protein</fullName>
    </submittedName>
</protein>
<accession>A0ABV1DY00</accession>
<feature type="transmembrane region" description="Helical" evidence="2">
    <location>
        <begin position="267"/>
        <end position="284"/>
    </location>
</feature>
<feature type="transmembrane region" description="Helical" evidence="2">
    <location>
        <begin position="291"/>
        <end position="312"/>
    </location>
</feature>
<keyword evidence="4" id="KW-1185">Reference proteome</keyword>
<dbReference type="EMBL" id="JBBMFD010000004">
    <property type="protein sequence ID" value="MEQ2439925.1"/>
    <property type="molecule type" value="Genomic_DNA"/>
</dbReference>
<feature type="transmembrane region" description="Helical" evidence="2">
    <location>
        <begin position="429"/>
        <end position="453"/>
    </location>
</feature>
<dbReference type="Pfam" id="PF13687">
    <property type="entry name" value="DUF4153"/>
    <property type="match status" value="1"/>
</dbReference>
<evidence type="ECO:0000256" key="2">
    <source>
        <dbReference type="SAM" id="Phobius"/>
    </source>
</evidence>
<feature type="transmembrane region" description="Helical" evidence="2">
    <location>
        <begin position="590"/>
        <end position="612"/>
    </location>
</feature>
<evidence type="ECO:0000313" key="4">
    <source>
        <dbReference type="Proteomes" id="UP001489509"/>
    </source>
</evidence>
<organism evidence="3 4">
    <name type="scientific">Solibaculum intestinale</name>
    <dbReference type="NCBI Taxonomy" id="3133165"/>
    <lineage>
        <taxon>Bacteria</taxon>
        <taxon>Bacillati</taxon>
        <taxon>Bacillota</taxon>
        <taxon>Clostridia</taxon>
        <taxon>Eubacteriales</taxon>
        <taxon>Oscillospiraceae</taxon>
        <taxon>Solibaculum</taxon>
    </lineage>
</organism>
<feature type="transmembrane region" description="Helical" evidence="2">
    <location>
        <begin position="318"/>
        <end position="336"/>
    </location>
</feature>